<dbReference type="SMART" id="SM00387">
    <property type="entry name" value="HATPase_c"/>
    <property type="match status" value="1"/>
</dbReference>
<dbReference type="InterPro" id="IPR003594">
    <property type="entry name" value="HATPase_dom"/>
</dbReference>
<dbReference type="PANTHER" id="PTHR34220:SF7">
    <property type="entry name" value="SENSOR HISTIDINE KINASE YPDA"/>
    <property type="match status" value="1"/>
</dbReference>
<dbReference type="InterPro" id="IPR036890">
    <property type="entry name" value="HATPase_C_sf"/>
</dbReference>
<evidence type="ECO:0000259" key="8">
    <source>
        <dbReference type="PROSITE" id="PS50885"/>
    </source>
</evidence>
<dbReference type="SUPFAM" id="SSF158472">
    <property type="entry name" value="HAMP domain-like"/>
    <property type="match status" value="1"/>
</dbReference>
<evidence type="ECO:0000256" key="5">
    <source>
        <dbReference type="ARBA" id="ARBA00022777"/>
    </source>
</evidence>
<keyword evidence="4" id="KW-0808">Transferase</keyword>
<dbReference type="CDD" id="cd06225">
    <property type="entry name" value="HAMP"/>
    <property type="match status" value="1"/>
</dbReference>
<gene>
    <name evidence="9" type="ORF">IDH44_03535</name>
</gene>
<dbReference type="InterPro" id="IPR003660">
    <property type="entry name" value="HAMP_dom"/>
</dbReference>
<dbReference type="InterPro" id="IPR050640">
    <property type="entry name" value="Bact_2-comp_sensor_kinase"/>
</dbReference>
<reference evidence="9" key="1">
    <citation type="submission" date="2020-09" db="EMBL/GenBank/DDBJ databases">
        <title>A novel bacterium of genus Paenibacillus, isolated from South China Sea.</title>
        <authorList>
            <person name="Huang H."/>
            <person name="Mo K."/>
            <person name="Hu Y."/>
        </authorList>
    </citation>
    <scope>NUCLEOTIDE SEQUENCE</scope>
    <source>
        <strain evidence="9">IB182496</strain>
    </source>
</reference>
<keyword evidence="7" id="KW-1133">Transmembrane helix</keyword>
<dbReference type="Pfam" id="PF00672">
    <property type="entry name" value="HAMP"/>
    <property type="match status" value="1"/>
</dbReference>
<keyword evidence="3" id="KW-0597">Phosphoprotein</keyword>
<evidence type="ECO:0000256" key="7">
    <source>
        <dbReference type="SAM" id="Phobius"/>
    </source>
</evidence>
<dbReference type="SUPFAM" id="SSF55874">
    <property type="entry name" value="ATPase domain of HSP90 chaperone/DNA topoisomerase II/histidine kinase"/>
    <property type="match status" value="1"/>
</dbReference>
<comment type="caution">
    <text evidence="9">The sequence shown here is derived from an EMBL/GenBank/DDBJ whole genome shotgun (WGS) entry which is preliminary data.</text>
</comment>
<dbReference type="GO" id="GO:0000155">
    <property type="term" value="F:phosphorelay sensor kinase activity"/>
    <property type="evidence" value="ECO:0007669"/>
    <property type="project" value="InterPro"/>
</dbReference>
<evidence type="ECO:0000256" key="1">
    <source>
        <dbReference type="ARBA" id="ARBA00004651"/>
    </source>
</evidence>
<comment type="subcellular location">
    <subcellularLocation>
        <location evidence="1">Cell membrane</location>
        <topology evidence="1">Multi-pass membrane protein</topology>
    </subcellularLocation>
</comment>
<feature type="transmembrane region" description="Helical" evidence="7">
    <location>
        <begin position="288"/>
        <end position="311"/>
    </location>
</feature>
<dbReference type="Pfam" id="PF06580">
    <property type="entry name" value="His_kinase"/>
    <property type="match status" value="1"/>
</dbReference>
<dbReference type="Gene3D" id="6.10.340.10">
    <property type="match status" value="1"/>
</dbReference>
<evidence type="ECO:0000256" key="4">
    <source>
        <dbReference type="ARBA" id="ARBA00022679"/>
    </source>
</evidence>
<keyword evidence="5 9" id="KW-0418">Kinase</keyword>
<protein>
    <submittedName>
        <fullName evidence="9">Sensor histidine kinase</fullName>
    </submittedName>
</protein>
<dbReference type="Pfam" id="PF02518">
    <property type="entry name" value="HATPase_c"/>
    <property type="match status" value="1"/>
</dbReference>
<keyword evidence="7" id="KW-0812">Transmembrane</keyword>
<accession>A0A927BR62</accession>
<proteinExistence type="predicted"/>
<name>A0A927BR62_9BACL</name>
<sequence>MRQKLILASVLCLLLPSLVTLIVGNTLTSGMVRTQVMEAERKSLEQTDLYISNFFNTMILISNYILFDSSITSTLKEVWQDRRQGLPDSAETVLAYDEINKNLENLAAMTDKLYITLLTSEGQYFASYQYHGFDPSSMLDEPWMEAVRELPTYELYWVGTTANRMVADSSDDPHLVTMARTLRLPSGTPYAYMLVSLGGSRLSEIFGTADTGQEMLLLDREGTVLIGREPEQAGAVFGYPEALLRDEPEVVWRDQEELLVSSRPMPYNGYQLVSLTPYRAALDRFNSVYTLSLAIQIAAVGLFLLLFIYMVRQFTKPVVMLGRVATRVRDGDLGVRSNLVGTDEVGQLASSFDRMLDSVEWMIDQITLEQAQKRRAELAMLQAQINPHFLFNILNSIRLRVLMRGDEENAELIGALSRLLRMTIQRSDDYAPLHEELQIVRQYVDLLNFRQSDEVRLRVDAASDSLPALVPRFLLQPIIENAYIHGLGEEGGTIAISAWLDQGYVTIEIEDDGAGMPEATLQRLRAELIGYADRREAETAFTSFGLYNIYERLQLLYGERFQIDIDSVPGSGTKVSLVIPEKQAAKGGGAHEEGHAGR</sequence>
<evidence type="ECO:0000256" key="3">
    <source>
        <dbReference type="ARBA" id="ARBA00022553"/>
    </source>
</evidence>
<evidence type="ECO:0000313" key="10">
    <source>
        <dbReference type="Proteomes" id="UP000621560"/>
    </source>
</evidence>
<dbReference type="EMBL" id="JACXIZ010000009">
    <property type="protein sequence ID" value="MBD2844250.1"/>
    <property type="molecule type" value="Genomic_DNA"/>
</dbReference>
<dbReference type="PROSITE" id="PS50885">
    <property type="entry name" value="HAMP"/>
    <property type="match status" value="1"/>
</dbReference>
<dbReference type="Proteomes" id="UP000621560">
    <property type="component" value="Unassembled WGS sequence"/>
</dbReference>
<dbReference type="RefSeq" id="WP_190914754.1">
    <property type="nucleotide sequence ID" value="NZ_JACXIZ010000009.1"/>
</dbReference>
<keyword evidence="2" id="KW-1003">Cell membrane</keyword>
<dbReference type="GO" id="GO:0005886">
    <property type="term" value="C:plasma membrane"/>
    <property type="evidence" value="ECO:0007669"/>
    <property type="project" value="UniProtKB-SubCell"/>
</dbReference>
<evidence type="ECO:0000256" key="6">
    <source>
        <dbReference type="ARBA" id="ARBA00023136"/>
    </source>
</evidence>
<feature type="domain" description="HAMP" evidence="8">
    <location>
        <begin position="312"/>
        <end position="364"/>
    </location>
</feature>
<dbReference type="InterPro" id="IPR010559">
    <property type="entry name" value="Sig_transdc_His_kin_internal"/>
</dbReference>
<dbReference type="SMART" id="SM00304">
    <property type="entry name" value="HAMP"/>
    <property type="match status" value="1"/>
</dbReference>
<organism evidence="9 10">
    <name type="scientific">Paenibacillus sabuli</name>
    <dbReference type="NCBI Taxonomy" id="2772509"/>
    <lineage>
        <taxon>Bacteria</taxon>
        <taxon>Bacillati</taxon>
        <taxon>Bacillota</taxon>
        <taxon>Bacilli</taxon>
        <taxon>Bacillales</taxon>
        <taxon>Paenibacillaceae</taxon>
        <taxon>Paenibacillus</taxon>
    </lineage>
</organism>
<evidence type="ECO:0000313" key="9">
    <source>
        <dbReference type="EMBL" id="MBD2844250.1"/>
    </source>
</evidence>
<keyword evidence="6 7" id="KW-0472">Membrane</keyword>
<dbReference type="PANTHER" id="PTHR34220">
    <property type="entry name" value="SENSOR HISTIDINE KINASE YPDA"/>
    <property type="match status" value="1"/>
</dbReference>
<keyword evidence="10" id="KW-1185">Reference proteome</keyword>
<evidence type="ECO:0000256" key="2">
    <source>
        <dbReference type="ARBA" id="ARBA00022475"/>
    </source>
</evidence>
<dbReference type="AlphaFoldDB" id="A0A927BR62"/>
<dbReference type="Gene3D" id="3.30.565.10">
    <property type="entry name" value="Histidine kinase-like ATPase, C-terminal domain"/>
    <property type="match status" value="1"/>
</dbReference>